<dbReference type="AlphaFoldDB" id="A0A402A607"/>
<name>A0A402A607_9CHLR</name>
<protein>
    <submittedName>
        <fullName evidence="1">Uncharacterized protein</fullName>
    </submittedName>
</protein>
<comment type="caution">
    <text evidence="1">The sequence shown here is derived from an EMBL/GenBank/DDBJ whole genome shotgun (WGS) entry which is preliminary data.</text>
</comment>
<sequence>MKGGGDSRAHISSTIFLIVTMCFNSDSDDDDGVDDDDIDGVGEQRIKGVEPIGPWVDAIDNKVDDESHVTTYLGCSGLRPLRIESL</sequence>
<dbReference type="Proteomes" id="UP000287352">
    <property type="component" value="Unassembled WGS sequence"/>
</dbReference>
<dbReference type="EMBL" id="BIFR01000002">
    <property type="protein sequence ID" value="GCE14466.1"/>
    <property type="molecule type" value="Genomic_DNA"/>
</dbReference>
<organism evidence="1 2">
    <name type="scientific">Tengunoibacter tsumagoiensis</name>
    <dbReference type="NCBI Taxonomy" id="2014871"/>
    <lineage>
        <taxon>Bacteria</taxon>
        <taxon>Bacillati</taxon>
        <taxon>Chloroflexota</taxon>
        <taxon>Ktedonobacteria</taxon>
        <taxon>Ktedonobacterales</taxon>
        <taxon>Dictyobacteraceae</taxon>
        <taxon>Tengunoibacter</taxon>
    </lineage>
</organism>
<keyword evidence="2" id="KW-1185">Reference proteome</keyword>
<proteinExistence type="predicted"/>
<reference evidence="2" key="1">
    <citation type="submission" date="2018-12" db="EMBL/GenBank/DDBJ databases">
        <title>Tengunoibacter tsumagoiensis gen. nov., sp. nov., Dictyobacter kobayashii sp. nov., D. alpinus sp. nov., and D. joshuensis sp. nov. and description of Dictyobacteraceae fam. nov. within the order Ktedonobacterales isolated from Tengu-no-mugimeshi.</title>
        <authorList>
            <person name="Wang C.M."/>
            <person name="Zheng Y."/>
            <person name="Sakai Y."/>
            <person name="Toyoda A."/>
            <person name="Minakuchi Y."/>
            <person name="Abe K."/>
            <person name="Yokota A."/>
            <person name="Yabe S."/>
        </authorList>
    </citation>
    <scope>NUCLEOTIDE SEQUENCE [LARGE SCALE GENOMIC DNA]</scope>
    <source>
        <strain evidence="2">Uno3</strain>
    </source>
</reference>
<gene>
    <name evidence="1" type="ORF">KTT_43250</name>
</gene>
<accession>A0A402A607</accession>
<evidence type="ECO:0000313" key="1">
    <source>
        <dbReference type="EMBL" id="GCE14466.1"/>
    </source>
</evidence>
<evidence type="ECO:0000313" key="2">
    <source>
        <dbReference type="Proteomes" id="UP000287352"/>
    </source>
</evidence>